<reference evidence="4" key="1">
    <citation type="submission" date="2020-11" db="EMBL/GenBank/DDBJ databases">
        <authorList>
            <consortium name="DOE Joint Genome Institute"/>
            <person name="Ahrendt S."/>
            <person name="Riley R."/>
            <person name="Andreopoulos W."/>
            <person name="Labutti K."/>
            <person name="Pangilinan J."/>
            <person name="Ruiz-Duenas F.J."/>
            <person name="Barrasa J.M."/>
            <person name="Sanchez-Garcia M."/>
            <person name="Camarero S."/>
            <person name="Miyauchi S."/>
            <person name="Serrano A."/>
            <person name="Linde D."/>
            <person name="Babiker R."/>
            <person name="Drula E."/>
            <person name="Ayuso-Fernandez I."/>
            <person name="Pacheco R."/>
            <person name="Padilla G."/>
            <person name="Ferreira P."/>
            <person name="Barriuso J."/>
            <person name="Kellner H."/>
            <person name="Castanera R."/>
            <person name="Alfaro M."/>
            <person name="Ramirez L."/>
            <person name="Pisabarro A.G."/>
            <person name="Kuo A."/>
            <person name="Tritt A."/>
            <person name="Lipzen A."/>
            <person name="He G."/>
            <person name="Yan M."/>
            <person name="Ng V."/>
            <person name="Cullen D."/>
            <person name="Martin F."/>
            <person name="Rosso M.-N."/>
            <person name="Henrissat B."/>
            <person name="Hibbett D."/>
            <person name="Martinez A.T."/>
            <person name="Grigoriev I.V."/>
        </authorList>
    </citation>
    <scope>NUCLEOTIDE SEQUENCE</scope>
    <source>
        <strain evidence="4">CBS 247.69</strain>
    </source>
</reference>
<dbReference type="Proteomes" id="UP000807353">
    <property type="component" value="Unassembled WGS sequence"/>
</dbReference>
<evidence type="ECO:0000256" key="1">
    <source>
        <dbReference type="ARBA" id="ARBA00023242"/>
    </source>
</evidence>
<keyword evidence="5" id="KW-1185">Reference proteome</keyword>
<dbReference type="InterPro" id="IPR003105">
    <property type="entry name" value="SRA_YDG"/>
</dbReference>
<name>A0A9P6CEC9_9AGAR</name>
<dbReference type="InterPro" id="IPR045134">
    <property type="entry name" value="UHRF1/2-like"/>
</dbReference>
<dbReference type="InterPro" id="IPR036987">
    <property type="entry name" value="SRA-YDG_sf"/>
</dbReference>
<dbReference type="Gene3D" id="2.30.280.10">
    <property type="entry name" value="SRA-YDG"/>
    <property type="match status" value="1"/>
</dbReference>
<dbReference type="SMART" id="SM00466">
    <property type="entry name" value="SRA"/>
    <property type="match status" value="1"/>
</dbReference>
<dbReference type="SUPFAM" id="SSF88697">
    <property type="entry name" value="PUA domain-like"/>
    <property type="match status" value="1"/>
</dbReference>
<dbReference type="GO" id="GO:0061630">
    <property type="term" value="F:ubiquitin protein ligase activity"/>
    <property type="evidence" value="ECO:0007669"/>
    <property type="project" value="TreeGrafter"/>
</dbReference>
<dbReference type="GO" id="GO:0044027">
    <property type="term" value="P:negative regulation of gene expression via chromosomal CpG island methylation"/>
    <property type="evidence" value="ECO:0007669"/>
    <property type="project" value="TreeGrafter"/>
</dbReference>
<feature type="domain" description="YDG" evidence="3">
    <location>
        <begin position="27"/>
        <end position="200"/>
    </location>
</feature>
<evidence type="ECO:0000256" key="2">
    <source>
        <dbReference type="PROSITE-ProRule" id="PRU00358"/>
    </source>
</evidence>
<comment type="caution">
    <text evidence="4">The sequence shown here is derived from an EMBL/GenBank/DDBJ whole genome shotgun (WGS) entry which is preliminary data.</text>
</comment>
<dbReference type="AlphaFoldDB" id="A0A9P6CEC9"/>
<evidence type="ECO:0000259" key="3">
    <source>
        <dbReference type="PROSITE" id="PS51015"/>
    </source>
</evidence>
<dbReference type="InterPro" id="IPR015947">
    <property type="entry name" value="PUA-like_sf"/>
</dbReference>
<sequence>MAKTNGGAHYFKGIKVDREGRNPKVHGEIPGFPVGSSWPSRVECSQAGVHAPLRAGIHGNATDGAYSIVLSGGYEDDEDNGETITYTGQGGRDTKGTLTHQLQGKTVRRHRLVSLKDPYSTIHKLWEGAQSADQEWVLGNRALKISCTTKNPVRVLRGFTLKSPYAPTEGYRYDGLYVVDDAWRAIGKTGYHTCRFIFRVCGLLIFRSAYQLKH</sequence>
<dbReference type="PANTHER" id="PTHR14140">
    <property type="entry name" value="E3 UBIQUITIN-PROTEIN LIGASE UHRF-RELATED"/>
    <property type="match status" value="1"/>
</dbReference>
<keyword evidence="1 2" id="KW-0539">Nucleus</keyword>
<dbReference type="EMBL" id="MU150356">
    <property type="protein sequence ID" value="KAF9457853.1"/>
    <property type="molecule type" value="Genomic_DNA"/>
</dbReference>
<dbReference type="Pfam" id="PF02182">
    <property type="entry name" value="SAD_SRA"/>
    <property type="match status" value="1"/>
</dbReference>
<dbReference type="GO" id="GO:0005634">
    <property type="term" value="C:nucleus"/>
    <property type="evidence" value="ECO:0007669"/>
    <property type="project" value="UniProtKB-SubCell"/>
</dbReference>
<comment type="subcellular location">
    <subcellularLocation>
        <location evidence="2">Nucleus</location>
    </subcellularLocation>
</comment>
<accession>A0A9P6CEC9</accession>
<dbReference type="OrthoDB" id="2270193at2759"/>
<gene>
    <name evidence="4" type="ORF">BDZ94DRAFT_163402</name>
</gene>
<protein>
    <submittedName>
        <fullName evidence="4">PUA-like domain-containing protein</fullName>
    </submittedName>
</protein>
<dbReference type="PANTHER" id="PTHR14140:SF27">
    <property type="entry name" value="OS04G0289800 PROTEIN"/>
    <property type="match status" value="1"/>
</dbReference>
<dbReference type="GO" id="GO:0016567">
    <property type="term" value="P:protein ubiquitination"/>
    <property type="evidence" value="ECO:0007669"/>
    <property type="project" value="TreeGrafter"/>
</dbReference>
<dbReference type="PROSITE" id="PS51015">
    <property type="entry name" value="YDG"/>
    <property type="match status" value="1"/>
</dbReference>
<proteinExistence type="predicted"/>
<evidence type="ECO:0000313" key="4">
    <source>
        <dbReference type="EMBL" id="KAF9457853.1"/>
    </source>
</evidence>
<organism evidence="4 5">
    <name type="scientific">Collybia nuda</name>
    <dbReference type="NCBI Taxonomy" id="64659"/>
    <lineage>
        <taxon>Eukaryota</taxon>
        <taxon>Fungi</taxon>
        <taxon>Dikarya</taxon>
        <taxon>Basidiomycota</taxon>
        <taxon>Agaricomycotina</taxon>
        <taxon>Agaricomycetes</taxon>
        <taxon>Agaricomycetidae</taxon>
        <taxon>Agaricales</taxon>
        <taxon>Tricholomatineae</taxon>
        <taxon>Clitocybaceae</taxon>
        <taxon>Collybia</taxon>
    </lineage>
</organism>
<evidence type="ECO:0000313" key="5">
    <source>
        <dbReference type="Proteomes" id="UP000807353"/>
    </source>
</evidence>